<reference evidence="1 2" key="1">
    <citation type="submission" date="2024-09" db="EMBL/GenBank/DDBJ databases">
        <authorList>
            <person name="Lee S.D."/>
        </authorList>
    </citation>
    <scope>NUCLEOTIDE SEQUENCE [LARGE SCALE GENOMIC DNA]</scope>
    <source>
        <strain evidence="1 2">N1-1</strain>
    </source>
</reference>
<protein>
    <submittedName>
        <fullName evidence="1">Uncharacterized protein</fullName>
    </submittedName>
</protein>
<evidence type="ECO:0000313" key="2">
    <source>
        <dbReference type="Proteomes" id="UP001592582"/>
    </source>
</evidence>
<dbReference type="Proteomes" id="UP001592582">
    <property type="component" value="Unassembled WGS sequence"/>
</dbReference>
<dbReference type="EMBL" id="JBHEZX010000005">
    <property type="protein sequence ID" value="MFC1410469.1"/>
    <property type="molecule type" value="Genomic_DNA"/>
</dbReference>
<name>A0ABV6V9S2_9ACTN</name>
<gene>
    <name evidence="1" type="ORF">ACEZDG_14465</name>
</gene>
<proteinExistence type="predicted"/>
<sequence length="222" mass="23873">MTTPPPRGATAARAALRDRLAARLRHDLKTRTEPVPGPAGGMGLTEYDLADTVLDDLKAELAELDQLRATVSTEQMPPRPNRSGGNARRLVYLALMAGGDHSPDRSERATDLIEELLADEGAALRAHYDRAASALSELLLVAECWDVECPRTLGTPSVVHIIRRIVGTALGLPPALLKSRASQPAPVLDREDLARRCRAEELAFRTAARPPLTGIVNLGSIS</sequence>
<evidence type="ECO:0000313" key="1">
    <source>
        <dbReference type="EMBL" id="MFC1410469.1"/>
    </source>
</evidence>
<accession>A0ABV6V9S2</accession>
<keyword evidence="2" id="KW-1185">Reference proteome</keyword>
<organism evidence="1 2">
    <name type="scientific">Streptacidiphilus alkalitolerans</name>
    <dbReference type="NCBI Taxonomy" id="3342712"/>
    <lineage>
        <taxon>Bacteria</taxon>
        <taxon>Bacillati</taxon>
        <taxon>Actinomycetota</taxon>
        <taxon>Actinomycetes</taxon>
        <taxon>Kitasatosporales</taxon>
        <taxon>Streptomycetaceae</taxon>
        <taxon>Streptacidiphilus</taxon>
    </lineage>
</organism>
<comment type="caution">
    <text evidence="1">The sequence shown here is derived from an EMBL/GenBank/DDBJ whole genome shotgun (WGS) entry which is preliminary data.</text>
</comment>